<evidence type="ECO:0000313" key="3">
    <source>
        <dbReference type="Proteomes" id="UP001221898"/>
    </source>
</evidence>
<accession>A0AAD7WVX3</accession>
<keyword evidence="3" id="KW-1185">Reference proteome</keyword>
<evidence type="ECO:0000313" key="2">
    <source>
        <dbReference type="EMBL" id="KAJ8410923.1"/>
    </source>
</evidence>
<evidence type="ECO:0000256" key="1">
    <source>
        <dbReference type="SAM" id="MobiDB-lite"/>
    </source>
</evidence>
<protein>
    <submittedName>
        <fullName evidence="2">Uncharacterized protein</fullName>
    </submittedName>
</protein>
<sequence>MDALAMMQGLRSRLGKRPRGFVTASRHRVENTAVARAVEDRAAFAPRQLIGRTIAVMRDGRGGKQTPPRLKTEEGFLD</sequence>
<dbReference type="EMBL" id="JAINUG010000025">
    <property type="protein sequence ID" value="KAJ8410923.1"/>
    <property type="molecule type" value="Genomic_DNA"/>
</dbReference>
<reference evidence="2" key="1">
    <citation type="journal article" date="2023" name="Science">
        <title>Genome structures resolve the early diversification of teleost fishes.</title>
        <authorList>
            <person name="Parey E."/>
            <person name="Louis A."/>
            <person name="Montfort J."/>
            <person name="Bouchez O."/>
            <person name="Roques C."/>
            <person name="Iampietro C."/>
            <person name="Lluch J."/>
            <person name="Castinel A."/>
            <person name="Donnadieu C."/>
            <person name="Desvignes T."/>
            <person name="Floi Bucao C."/>
            <person name="Jouanno E."/>
            <person name="Wen M."/>
            <person name="Mejri S."/>
            <person name="Dirks R."/>
            <person name="Jansen H."/>
            <person name="Henkel C."/>
            <person name="Chen W.J."/>
            <person name="Zahm M."/>
            <person name="Cabau C."/>
            <person name="Klopp C."/>
            <person name="Thompson A.W."/>
            <person name="Robinson-Rechavi M."/>
            <person name="Braasch I."/>
            <person name="Lecointre G."/>
            <person name="Bobe J."/>
            <person name="Postlethwait J.H."/>
            <person name="Berthelot C."/>
            <person name="Roest Crollius H."/>
            <person name="Guiguen Y."/>
        </authorList>
    </citation>
    <scope>NUCLEOTIDE SEQUENCE</scope>
    <source>
        <strain evidence="2">NC1722</strain>
    </source>
</reference>
<comment type="caution">
    <text evidence="2">The sequence shown here is derived from an EMBL/GenBank/DDBJ whole genome shotgun (WGS) entry which is preliminary data.</text>
</comment>
<gene>
    <name evidence="2" type="ORF">AAFF_G00188800</name>
</gene>
<dbReference type="AlphaFoldDB" id="A0AAD7WVX3"/>
<feature type="region of interest" description="Disordered" evidence="1">
    <location>
        <begin position="58"/>
        <end position="78"/>
    </location>
</feature>
<dbReference type="Proteomes" id="UP001221898">
    <property type="component" value="Unassembled WGS sequence"/>
</dbReference>
<proteinExistence type="predicted"/>
<organism evidence="2 3">
    <name type="scientific">Aldrovandia affinis</name>
    <dbReference type="NCBI Taxonomy" id="143900"/>
    <lineage>
        <taxon>Eukaryota</taxon>
        <taxon>Metazoa</taxon>
        <taxon>Chordata</taxon>
        <taxon>Craniata</taxon>
        <taxon>Vertebrata</taxon>
        <taxon>Euteleostomi</taxon>
        <taxon>Actinopterygii</taxon>
        <taxon>Neopterygii</taxon>
        <taxon>Teleostei</taxon>
        <taxon>Notacanthiformes</taxon>
        <taxon>Halosauridae</taxon>
        <taxon>Aldrovandia</taxon>
    </lineage>
</organism>
<name>A0AAD7WVX3_9TELE</name>